<dbReference type="Proteomes" id="UP000647017">
    <property type="component" value="Unassembled WGS sequence"/>
</dbReference>
<evidence type="ECO:0008006" key="3">
    <source>
        <dbReference type="Google" id="ProtNLM"/>
    </source>
</evidence>
<keyword evidence="2" id="KW-1185">Reference proteome</keyword>
<evidence type="ECO:0000313" key="1">
    <source>
        <dbReference type="EMBL" id="GIJ12153.1"/>
    </source>
</evidence>
<dbReference type="EMBL" id="BOOZ01000045">
    <property type="protein sequence ID" value="GIJ12153.1"/>
    <property type="molecule type" value="Genomic_DNA"/>
</dbReference>
<dbReference type="RefSeq" id="WP_204013261.1">
    <property type="nucleotide sequence ID" value="NZ_BOOZ01000045.1"/>
</dbReference>
<accession>A0ABQ4I2N6</accession>
<name>A0ABQ4I2N6_9ACTN</name>
<proteinExistence type="predicted"/>
<comment type="caution">
    <text evidence="1">The sequence shown here is derived from an EMBL/GenBank/DDBJ whole genome shotgun (WGS) entry which is preliminary data.</text>
</comment>
<sequence length="330" mass="35244">MSFPPTLSLRSPADVVAAVPYLLGFRPDDASIVVIVTDGRRVVFVARTDLPAPDAPDQEIRDLAGQLIRVVRRQRAVTDLVIVGYGDADHVDAALHAVNEAVTAADMTVRDLLRVTGSRWVSLLCRNRACCPPQGTPFDPTASLIAVQATAAGLVAFADRAAVASRFAPVDGAARDRMRQATDQAVLRLERMLAAGTPVDDAGAQAVGEALRRHDGSLSDNEVAWLTVLLARPSVRDRAVELTEPTDRHVTFWADVTRRAAEPLVCAPATLLAFAAWRCGDGALAVMAAERALQVDPAYRLADLLLQALRAGLPPATVAQVTDRTDPSTR</sequence>
<gene>
    <name evidence="1" type="ORF">Van01_53670</name>
</gene>
<dbReference type="InterPro" id="IPR025447">
    <property type="entry name" value="DUF4192"/>
</dbReference>
<reference evidence="1 2" key="1">
    <citation type="submission" date="2021-01" db="EMBL/GenBank/DDBJ databases">
        <title>Whole genome shotgun sequence of Verrucosispora andamanensis NBRC 109075.</title>
        <authorList>
            <person name="Komaki H."/>
            <person name="Tamura T."/>
        </authorList>
    </citation>
    <scope>NUCLEOTIDE SEQUENCE [LARGE SCALE GENOMIC DNA]</scope>
    <source>
        <strain evidence="1 2">NBRC 109075</strain>
    </source>
</reference>
<evidence type="ECO:0000313" key="2">
    <source>
        <dbReference type="Proteomes" id="UP000647017"/>
    </source>
</evidence>
<dbReference type="Pfam" id="PF13830">
    <property type="entry name" value="DUF4192"/>
    <property type="match status" value="1"/>
</dbReference>
<organism evidence="1 2">
    <name type="scientific">Micromonospora andamanensis</name>
    <dbReference type="NCBI Taxonomy" id="1287068"/>
    <lineage>
        <taxon>Bacteria</taxon>
        <taxon>Bacillati</taxon>
        <taxon>Actinomycetota</taxon>
        <taxon>Actinomycetes</taxon>
        <taxon>Micromonosporales</taxon>
        <taxon>Micromonosporaceae</taxon>
        <taxon>Micromonospora</taxon>
    </lineage>
</organism>
<protein>
    <recommendedName>
        <fullName evidence="3">DUF4192 domain-containing protein</fullName>
    </recommendedName>
</protein>